<comment type="caution">
    <text evidence="2">The sequence shown here is derived from an EMBL/GenBank/DDBJ whole genome shotgun (WGS) entry which is preliminary data.</text>
</comment>
<dbReference type="InterPro" id="IPR039510">
    <property type="entry name" value="Vint_dom"/>
</dbReference>
<dbReference type="InterPro" id="IPR032838">
    <property type="entry name" value="Vwaint_dom"/>
</dbReference>
<evidence type="ECO:0000313" key="3">
    <source>
        <dbReference type="Proteomes" id="UP001203852"/>
    </source>
</evidence>
<proteinExistence type="predicted"/>
<dbReference type="PANTHER" id="PTHR10579">
    <property type="entry name" value="CALCIUM-ACTIVATED CHLORIDE CHANNEL REGULATOR"/>
    <property type="match status" value="1"/>
</dbReference>
<dbReference type="Gene3D" id="3.40.50.410">
    <property type="entry name" value="von Willebrand factor, type A domain"/>
    <property type="match status" value="1"/>
</dbReference>
<protein>
    <submittedName>
        <fullName evidence="2">U-box domain-containing protein</fullName>
    </submittedName>
</protein>
<accession>A0AAN6DSQ8</accession>
<dbReference type="InterPro" id="IPR051266">
    <property type="entry name" value="CLCR"/>
</dbReference>
<dbReference type="PANTHER" id="PTHR10579:SF156">
    <property type="entry name" value="VWFA DOMAIN-CONTAINING PROTEIN"/>
    <property type="match status" value="1"/>
</dbReference>
<keyword evidence="3" id="KW-1185">Reference proteome</keyword>
<sequence>MIFKESFQGDNITDNFIMVNRTYNLPHRPHSDGGKDDGADQQLTIAMHPIQHVDDHFLVSIQPPKVPKDGLKRISCDIVLVIDVSGSMNEAASLPDVADKNERESTGLSILDLTKHAARTILESLTDNDRLGIVTFSSDAKIVQELTSMTKLAKLATWKRIQSLRPESYTNLWAGVRAGLKLFEVAKQVYNVQGMFVLTDGMPNHMCPPQGYVFKLREMVTKADTEHLTMPTIHTFGFGYQMRSELMQSIAEVGNGIYSFIPDAGMIGTVFVHAIANLFTTYATSARLNVEGLKVARAVGFNNFEILPNAHVMRLGNLQYGQSRQFLIRCPGSPKDAKILIKLDYQLPDGTAESTRSRTKIAKSTNIPLADADLHISRAQLCDFLSSLFPLKQNGEHMYIKGEDKLVEARNQLDSIVTGMEALAGPKNAKRADGFIWSLLEDLKGDDPAGQVFKALECSGGKNYWMKWGRHYLPSLLHAHQRQLCNTFKDPGPLMYGKDSPMFSKYRDELDETFNDLPPPKPSRPERVVPVYAPSGEQTGTRTIGHSAVASMKSFNNSDTPCFDGDCLVKTAAGTAIAVKDLEPGMLVWSPAGARKVAAVVKTKVRNGRQICRVGELLVTWFHPLKYGEKWEFPINVADKIVPFVGYVYSVMLAPSNDPNAHAIEVGKQICVTLGHGVVEVSKADKRGHPFFGDYRKVMTSLARLPVDRKGHVRCGGLKKSRRNGLAFAFKVPAAGRNISRG</sequence>
<dbReference type="Pfam" id="PF14624">
    <property type="entry name" value="Vwaint"/>
    <property type="match status" value="1"/>
</dbReference>
<evidence type="ECO:0000313" key="2">
    <source>
        <dbReference type="EMBL" id="KAI1612150.1"/>
    </source>
</evidence>
<gene>
    <name evidence="2" type="ORF">EDD36DRAFT_276070</name>
</gene>
<dbReference type="PROSITE" id="PS50234">
    <property type="entry name" value="VWFA"/>
    <property type="match status" value="1"/>
</dbReference>
<dbReference type="SMART" id="SM00327">
    <property type="entry name" value="VWA"/>
    <property type="match status" value="1"/>
</dbReference>
<dbReference type="Pfam" id="PF00092">
    <property type="entry name" value="VWA"/>
    <property type="match status" value="1"/>
</dbReference>
<dbReference type="AlphaFoldDB" id="A0AAN6DSQ8"/>
<evidence type="ECO:0000259" key="1">
    <source>
        <dbReference type="PROSITE" id="PS50234"/>
    </source>
</evidence>
<dbReference type="EMBL" id="MU404355">
    <property type="protein sequence ID" value="KAI1612150.1"/>
    <property type="molecule type" value="Genomic_DNA"/>
</dbReference>
<feature type="domain" description="VWFA" evidence="1">
    <location>
        <begin position="77"/>
        <end position="275"/>
    </location>
</feature>
<dbReference type="Pfam" id="PF14623">
    <property type="entry name" value="Vint"/>
    <property type="match status" value="1"/>
</dbReference>
<dbReference type="InterPro" id="IPR002035">
    <property type="entry name" value="VWF_A"/>
</dbReference>
<name>A0AAN6DSQ8_9EURO</name>
<dbReference type="SUPFAM" id="SSF53300">
    <property type="entry name" value="vWA-like"/>
    <property type="match status" value="1"/>
</dbReference>
<dbReference type="Proteomes" id="UP001203852">
    <property type="component" value="Unassembled WGS sequence"/>
</dbReference>
<organism evidence="2 3">
    <name type="scientific">Exophiala viscosa</name>
    <dbReference type="NCBI Taxonomy" id="2486360"/>
    <lineage>
        <taxon>Eukaryota</taxon>
        <taxon>Fungi</taxon>
        <taxon>Dikarya</taxon>
        <taxon>Ascomycota</taxon>
        <taxon>Pezizomycotina</taxon>
        <taxon>Eurotiomycetes</taxon>
        <taxon>Chaetothyriomycetidae</taxon>
        <taxon>Chaetothyriales</taxon>
        <taxon>Herpotrichiellaceae</taxon>
        <taxon>Exophiala</taxon>
    </lineage>
</organism>
<reference evidence="2" key="1">
    <citation type="journal article" date="2022" name="bioRxiv">
        <title>Deciphering the potential niche of two novel black yeast fungi from a biological soil crust based on their genomes, phenotypes, and melanin regulation.</title>
        <authorList>
            <consortium name="DOE Joint Genome Institute"/>
            <person name="Carr E.C."/>
            <person name="Barton Q."/>
            <person name="Grambo S."/>
            <person name="Sullivan M."/>
            <person name="Renfro C.M."/>
            <person name="Kuo A."/>
            <person name="Pangilinan J."/>
            <person name="Lipzen A."/>
            <person name="Keymanesh K."/>
            <person name="Savage E."/>
            <person name="Barry K."/>
            <person name="Grigoriev I.V."/>
            <person name="Riekhof W.R."/>
            <person name="Harris S.S."/>
        </authorList>
    </citation>
    <scope>NUCLEOTIDE SEQUENCE</scope>
    <source>
        <strain evidence="2">JF 03-4F</strain>
    </source>
</reference>
<dbReference type="InterPro" id="IPR036465">
    <property type="entry name" value="vWFA_dom_sf"/>
</dbReference>